<dbReference type="GO" id="GO:0005794">
    <property type="term" value="C:Golgi apparatus"/>
    <property type="evidence" value="ECO:0007669"/>
    <property type="project" value="UniProtKB-SubCell"/>
</dbReference>
<evidence type="ECO:0000313" key="10">
    <source>
        <dbReference type="EMBL" id="KAK2148797.1"/>
    </source>
</evidence>
<reference evidence="10" key="1">
    <citation type="journal article" date="2023" name="Mol. Biol. Evol.">
        <title>Third-Generation Sequencing Reveals the Adaptive Role of the Epigenome in Three Deep-Sea Polychaetes.</title>
        <authorList>
            <person name="Perez M."/>
            <person name="Aroh O."/>
            <person name="Sun Y."/>
            <person name="Lan Y."/>
            <person name="Juniper S.K."/>
            <person name="Young C.R."/>
            <person name="Angers B."/>
            <person name="Qian P.Y."/>
        </authorList>
    </citation>
    <scope>NUCLEOTIDE SEQUENCE</scope>
    <source>
        <strain evidence="10">P08H-3</strain>
    </source>
</reference>
<keyword evidence="4" id="KW-1015">Disulfide bond</keyword>
<dbReference type="GO" id="GO:0046872">
    <property type="term" value="F:metal ion binding"/>
    <property type="evidence" value="ECO:0007669"/>
    <property type="project" value="UniProtKB-KW"/>
</dbReference>
<sequence>MKFFSRLTWISLLTFAILSSVTLLFNGNRQIRQGRIVHCVNDRALGVVRTYLNSTVDDDIPVLLRGILGRSGSRVVWKKLSRDPTAADSWIKIAHLLQKRRGYHSDGLAVTVEGNVSFGPPLVNHSDRDALDEVLDPDKIDVMRHLLYETLGYRNDRAKIRQREDAPLIVKERLVSDESPSYVKFQAGIRRYSLYTNLSQVNELLWDMAIEPIIDVIQVKGGTQIKLLFELGDGNVAIFKPMRFSRDTETLLNHFYFSDYERHTAEIAAFHLDRILDFRKVPPVTGRVVNVTRDIWHLTSDKTLKKTVFISPVGSVCFFGKCSYYCDSNHAICGRPELLEGSMAVFIPEVEFAERRKWRHPWKRSYSRKERAQWEKDPDYCDKVRITDPYNKTKHLLDIMDMAVFDFITGNMDRHHYETFIDFGNETFPILFDNGRGFGKTGHDEMSILAPVYQCCLFRASTLDKLLILQTGKDKKLSQLMRESLSSDPLAEVLTQRHLAALDRRVEKILSVVSRCIRENKKRGPGVIIDDGF</sequence>
<evidence type="ECO:0000256" key="8">
    <source>
        <dbReference type="PIRSR" id="PIRSR624869-3"/>
    </source>
</evidence>
<dbReference type="GO" id="GO:0016773">
    <property type="term" value="F:phosphotransferase activity, alcohol group as acceptor"/>
    <property type="evidence" value="ECO:0007669"/>
    <property type="project" value="TreeGrafter"/>
</dbReference>
<evidence type="ECO:0000256" key="1">
    <source>
        <dbReference type="ARBA" id="ARBA00004555"/>
    </source>
</evidence>
<evidence type="ECO:0000256" key="2">
    <source>
        <dbReference type="ARBA" id="ARBA00006557"/>
    </source>
</evidence>
<feature type="binding site" evidence="7">
    <location>
        <position position="418"/>
    </location>
    <ligand>
        <name>ATP</name>
        <dbReference type="ChEBI" id="CHEBI:30616"/>
    </ligand>
</feature>
<evidence type="ECO:0000256" key="4">
    <source>
        <dbReference type="ARBA" id="ARBA00023157"/>
    </source>
</evidence>
<evidence type="ECO:0000256" key="6">
    <source>
        <dbReference type="PIRSR" id="PIRSR624869-1"/>
    </source>
</evidence>
<organism evidence="10 11">
    <name type="scientific">Paralvinella palmiformis</name>
    <dbReference type="NCBI Taxonomy" id="53620"/>
    <lineage>
        <taxon>Eukaryota</taxon>
        <taxon>Metazoa</taxon>
        <taxon>Spiralia</taxon>
        <taxon>Lophotrochozoa</taxon>
        <taxon>Annelida</taxon>
        <taxon>Polychaeta</taxon>
        <taxon>Sedentaria</taxon>
        <taxon>Canalipalpata</taxon>
        <taxon>Terebellida</taxon>
        <taxon>Terebelliformia</taxon>
        <taxon>Alvinellidae</taxon>
        <taxon>Paralvinella</taxon>
    </lineage>
</organism>
<comment type="similarity">
    <text evidence="2">Belongs to the FAM20 family.</text>
</comment>
<feature type="binding site" evidence="7">
    <location>
        <position position="433"/>
    </location>
    <ligand>
        <name>ATP</name>
        <dbReference type="ChEBI" id="CHEBI:30616"/>
    </ligand>
</feature>
<feature type="binding site" evidence="8">
    <location>
        <position position="261"/>
    </location>
    <ligand>
        <name>Mn(2+)</name>
        <dbReference type="ChEBI" id="CHEBI:29035"/>
    </ligand>
</feature>
<evidence type="ECO:0000259" key="9">
    <source>
        <dbReference type="Pfam" id="PF06702"/>
    </source>
</evidence>
<dbReference type="CDD" id="cd10314">
    <property type="entry name" value="FAM20_C"/>
    <property type="match status" value="1"/>
</dbReference>
<comment type="cofactor">
    <cofactor evidence="8">
        <name>Mn(2+)</name>
        <dbReference type="ChEBI" id="CHEBI:29035"/>
    </cofactor>
</comment>
<dbReference type="EMBL" id="JAODUP010000482">
    <property type="protein sequence ID" value="KAK2148797.1"/>
    <property type="molecule type" value="Genomic_DNA"/>
</dbReference>
<proteinExistence type="inferred from homology"/>
<evidence type="ECO:0000256" key="5">
    <source>
        <dbReference type="ARBA" id="ARBA00023180"/>
    </source>
</evidence>
<name>A0AAD9J8X3_9ANNE</name>
<feature type="binding site" evidence="7">
    <location>
        <position position="240"/>
    </location>
    <ligand>
        <name>ATP</name>
        <dbReference type="ChEBI" id="CHEBI:30616"/>
    </ligand>
</feature>
<feature type="domain" description="FAM20 C-terminal" evidence="9">
    <location>
        <begin position="309"/>
        <end position="522"/>
    </location>
</feature>
<keyword evidence="8" id="KW-0464">Manganese</keyword>
<accession>A0AAD9J8X3</accession>
<feature type="binding site" evidence="7">
    <location>
        <position position="261"/>
    </location>
    <ligand>
        <name>ATP</name>
        <dbReference type="ChEBI" id="CHEBI:30616"/>
    </ligand>
</feature>
<dbReference type="AlphaFoldDB" id="A0AAD9J8X3"/>
<feature type="binding site" evidence="7">
    <location>
        <position position="224"/>
    </location>
    <ligand>
        <name>ATP</name>
        <dbReference type="ChEBI" id="CHEBI:30616"/>
    </ligand>
</feature>
<dbReference type="PANTHER" id="PTHR12450:SF22">
    <property type="entry name" value="EXTRACELLULAR SERINE_THREONINE PROTEIN CG31145"/>
    <property type="match status" value="1"/>
</dbReference>
<keyword evidence="7" id="KW-0547">Nucleotide-binding</keyword>
<keyword evidence="7" id="KW-0067">ATP-binding</keyword>
<keyword evidence="11" id="KW-1185">Reference proteome</keyword>
<evidence type="ECO:0000313" key="11">
    <source>
        <dbReference type="Proteomes" id="UP001208570"/>
    </source>
</evidence>
<keyword evidence="8" id="KW-0479">Metal-binding</keyword>
<dbReference type="InterPro" id="IPR009581">
    <property type="entry name" value="FAM20_C"/>
</dbReference>
<feature type="binding site" evidence="8">
    <location>
        <position position="433"/>
    </location>
    <ligand>
        <name>Mn(2+)</name>
        <dbReference type="ChEBI" id="CHEBI:29035"/>
    </ligand>
</feature>
<feature type="active site" evidence="6">
    <location>
        <position position="413"/>
    </location>
</feature>
<dbReference type="Pfam" id="PF06702">
    <property type="entry name" value="Fam20C"/>
    <property type="match status" value="1"/>
</dbReference>
<protein>
    <recommendedName>
        <fullName evidence="9">FAM20 C-terminal domain-containing protein</fullName>
    </recommendedName>
</protein>
<evidence type="ECO:0000256" key="3">
    <source>
        <dbReference type="ARBA" id="ARBA00023034"/>
    </source>
</evidence>
<dbReference type="InterPro" id="IPR024869">
    <property type="entry name" value="FAM20"/>
</dbReference>
<comment type="subcellular location">
    <subcellularLocation>
        <location evidence="1">Golgi apparatus</location>
    </subcellularLocation>
</comment>
<dbReference type="Proteomes" id="UP001208570">
    <property type="component" value="Unassembled WGS sequence"/>
</dbReference>
<gene>
    <name evidence="10" type="ORF">LSH36_482g01067</name>
</gene>
<dbReference type="PANTHER" id="PTHR12450">
    <property type="entry name" value="DENTIN MATRIX PROTEIN 4 PROTEIN FAM20"/>
    <property type="match status" value="1"/>
</dbReference>
<evidence type="ECO:0000256" key="7">
    <source>
        <dbReference type="PIRSR" id="PIRSR624869-2"/>
    </source>
</evidence>
<keyword evidence="3" id="KW-0333">Golgi apparatus</keyword>
<comment type="caution">
    <text evidence="10">The sequence shown here is derived from an EMBL/GenBank/DDBJ whole genome shotgun (WGS) entry which is preliminary data.</text>
</comment>
<dbReference type="GO" id="GO:0005524">
    <property type="term" value="F:ATP binding"/>
    <property type="evidence" value="ECO:0007669"/>
    <property type="project" value="UniProtKB-KW"/>
</dbReference>
<keyword evidence="5" id="KW-0325">Glycoprotein</keyword>